<dbReference type="CDD" id="cd03454">
    <property type="entry name" value="YdeM"/>
    <property type="match status" value="1"/>
</dbReference>
<dbReference type="SUPFAM" id="SSF54637">
    <property type="entry name" value="Thioesterase/thiol ester dehydrase-isomerase"/>
    <property type="match status" value="1"/>
</dbReference>
<dbReference type="AlphaFoldDB" id="A0A3A6PMJ7"/>
<dbReference type="PANTHER" id="PTHR43664:SF1">
    <property type="entry name" value="BETA-METHYLMALYL-COA DEHYDRATASE"/>
    <property type="match status" value="1"/>
</dbReference>
<comment type="caution">
    <text evidence="2">The sequence shown here is derived from an EMBL/GenBank/DDBJ whole genome shotgun (WGS) entry which is preliminary data.</text>
</comment>
<dbReference type="Pfam" id="PF01575">
    <property type="entry name" value="MaoC_dehydratas"/>
    <property type="match status" value="1"/>
</dbReference>
<name>A0A3A6PMJ7_9EURY</name>
<accession>A0A3A6PMJ7</accession>
<dbReference type="InterPro" id="IPR002539">
    <property type="entry name" value="MaoC-like_dom"/>
</dbReference>
<feature type="domain" description="MaoC-like" evidence="1">
    <location>
        <begin position="16"/>
        <end position="108"/>
    </location>
</feature>
<sequence>MTIYFEDLAVGDEWTSDTYEITQDEIIEFAEQYDPQWFHTDPERAVEESIYGSLIAAGFHTAAISTRLFVDCFLADTATLGGKGIDKLRWHEPVRPGDRLSVRADILELEVETDSRGLADIRIETSNQDGEVAFSMIALVMFARRDED</sequence>
<evidence type="ECO:0000313" key="2">
    <source>
        <dbReference type="EMBL" id="RJX42718.1"/>
    </source>
</evidence>
<keyword evidence="3" id="KW-1185">Reference proteome</keyword>
<dbReference type="Proteomes" id="UP000276588">
    <property type="component" value="Unassembled WGS sequence"/>
</dbReference>
<dbReference type="EMBL" id="QKNY01000013">
    <property type="protein sequence ID" value="RJX42718.1"/>
    <property type="molecule type" value="Genomic_DNA"/>
</dbReference>
<organism evidence="2 3">
    <name type="scientific">Halonotius aquaticus</name>
    <dbReference type="NCBI Taxonomy" id="2216978"/>
    <lineage>
        <taxon>Archaea</taxon>
        <taxon>Methanobacteriati</taxon>
        <taxon>Methanobacteriota</taxon>
        <taxon>Stenosarchaea group</taxon>
        <taxon>Halobacteria</taxon>
        <taxon>Halobacteriales</taxon>
        <taxon>Haloferacaceae</taxon>
        <taxon>Halonotius</taxon>
    </lineage>
</organism>
<protein>
    <submittedName>
        <fullName evidence="2">Acyl dehydratase</fullName>
    </submittedName>
</protein>
<reference evidence="2 3" key="1">
    <citation type="submission" date="2018-06" db="EMBL/GenBank/DDBJ databases">
        <title>Halonotius sp. F13-13 a new haloarchaeeon isolated from a solar saltern from Isla Cristina, Huelva, Spain.</title>
        <authorList>
            <person name="Duran-Viseras A."/>
            <person name="Sanchez-Porro C."/>
            <person name="Ventosa A."/>
        </authorList>
    </citation>
    <scope>NUCLEOTIDE SEQUENCE [LARGE SCALE GENOMIC DNA]</scope>
    <source>
        <strain evidence="2 3">F13-13</strain>
    </source>
</reference>
<dbReference type="InterPro" id="IPR029069">
    <property type="entry name" value="HotDog_dom_sf"/>
</dbReference>
<proteinExistence type="predicted"/>
<evidence type="ECO:0000259" key="1">
    <source>
        <dbReference type="Pfam" id="PF01575"/>
    </source>
</evidence>
<dbReference type="OrthoDB" id="225748at2157"/>
<evidence type="ECO:0000313" key="3">
    <source>
        <dbReference type="Proteomes" id="UP000276588"/>
    </source>
</evidence>
<gene>
    <name evidence="2" type="ORF">DM826_08470</name>
</gene>
<dbReference type="RefSeq" id="WP_120102970.1">
    <property type="nucleotide sequence ID" value="NZ_QKNY01000013.1"/>
</dbReference>
<dbReference type="InterPro" id="IPR052342">
    <property type="entry name" value="MCH/BMMD"/>
</dbReference>
<dbReference type="PANTHER" id="PTHR43664">
    <property type="entry name" value="MONOAMINE OXIDASE-RELATED"/>
    <property type="match status" value="1"/>
</dbReference>
<dbReference type="Gene3D" id="3.10.129.10">
    <property type="entry name" value="Hotdog Thioesterase"/>
    <property type="match status" value="1"/>
</dbReference>